<dbReference type="InterPro" id="IPR003601">
    <property type="entry name" value="Topo_IA_2"/>
</dbReference>
<dbReference type="KEGG" id="tao:THIAE_06005"/>
<feature type="domain" description="Topo IA-type catalytic" evidence="10">
    <location>
        <begin position="126"/>
        <end position="531"/>
    </location>
</feature>
<keyword evidence="12" id="KW-1185">Reference proteome</keyword>
<dbReference type="InterPro" id="IPR000380">
    <property type="entry name" value="Topo_IA"/>
</dbReference>
<feature type="region of interest" description="Interaction with DNA" evidence="8">
    <location>
        <begin position="160"/>
        <end position="165"/>
    </location>
</feature>
<dbReference type="Gene3D" id="3.40.50.140">
    <property type="match status" value="1"/>
</dbReference>
<dbReference type="Pfam" id="PF01131">
    <property type="entry name" value="Topoisom_bac"/>
    <property type="match status" value="1"/>
</dbReference>
<dbReference type="NCBIfam" id="TIGR01051">
    <property type="entry name" value="topA_bact"/>
    <property type="match status" value="1"/>
</dbReference>
<evidence type="ECO:0000313" key="12">
    <source>
        <dbReference type="Proteomes" id="UP000005380"/>
    </source>
</evidence>
<keyword evidence="3" id="KW-0479">Metal-binding</keyword>
<feature type="site" description="Interaction with DNA" evidence="8">
    <location>
        <position position="136"/>
    </location>
</feature>
<dbReference type="InterPro" id="IPR013826">
    <property type="entry name" value="Topo_IA_cen_sub3"/>
</dbReference>
<dbReference type="PANTHER" id="PTHR42785:SF1">
    <property type="entry name" value="DNA TOPOISOMERASE"/>
    <property type="match status" value="1"/>
</dbReference>
<dbReference type="Gene3D" id="2.70.20.10">
    <property type="entry name" value="Topoisomerase I, domain 3"/>
    <property type="match status" value="1"/>
</dbReference>
<dbReference type="PROSITE" id="PS00396">
    <property type="entry name" value="TOPO_IA_1"/>
    <property type="match status" value="1"/>
</dbReference>
<feature type="site" description="Interaction with DNA" evidence="8">
    <location>
        <position position="140"/>
    </location>
</feature>
<feature type="site" description="Interaction with DNA" evidence="8">
    <location>
        <position position="284"/>
    </location>
</feature>
<feature type="site" description="Interaction with DNA" evidence="8">
    <location>
        <position position="31"/>
    </location>
</feature>
<evidence type="ECO:0000256" key="6">
    <source>
        <dbReference type="ARBA" id="ARBA00023125"/>
    </source>
</evidence>
<keyword evidence="4" id="KW-0460">Magnesium</keyword>
<dbReference type="PROSITE" id="PS50880">
    <property type="entry name" value="TOPRIM"/>
    <property type="match status" value="1"/>
</dbReference>
<dbReference type="InterPro" id="IPR028612">
    <property type="entry name" value="Topoisom_1_IA"/>
</dbReference>
<feature type="domain" description="Toprim" evidence="9">
    <location>
        <begin position="1"/>
        <end position="110"/>
    </location>
</feature>
<dbReference type="PRINTS" id="PR00417">
    <property type="entry name" value="PRTPISMRASEI"/>
</dbReference>
<dbReference type="CDD" id="cd00186">
    <property type="entry name" value="TOP1Ac"/>
    <property type="match status" value="1"/>
</dbReference>
<name>W0DWL7_9GAMM</name>
<dbReference type="SUPFAM" id="SSF56712">
    <property type="entry name" value="Prokaryotic type I DNA topoisomerase"/>
    <property type="match status" value="1"/>
</dbReference>
<feature type="active site" description="O-(5'-phospho-DNA)-tyrosine intermediate" evidence="8">
    <location>
        <position position="282"/>
    </location>
</feature>
<evidence type="ECO:0000259" key="10">
    <source>
        <dbReference type="PROSITE" id="PS52039"/>
    </source>
</evidence>
<keyword evidence="5 8" id="KW-0799">Topoisomerase</keyword>
<evidence type="ECO:0000256" key="3">
    <source>
        <dbReference type="ARBA" id="ARBA00022723"/>
    </source>
</evidence>
<dbReference type="Proteomes" id="UP000005380">
    <property type="component" value="Chromosome"/>
</dbReference>
<dbReference type="Pfam" id="PF01751">
    <property type="entry name" value="Toprim"/>
    <property type="match status" value="1"/>
</dbReference>
<organism evidence="11 12">
    <name type="scientific">Thiomicrospira aerophila AL3</name>
    <dbReference type="NCBI Taxonomy" id="717772"/>
    <lineage>
        <taxon>Bacteria</taxon>
        <taxon>Pseudomonadati</taxon>
        <taxon>Pseudomonadota</taxon>
        <taxon>Gammaproteobacteria</taxon>
        <taxon>Thiotrichales</taxon>
        <taxon>Piscirickettsiaceae</taxon>
        <taxon>Thiomicrospira</taxon>
    </lineage>
</organism>
<accession>W0DWL7</accession>
<feature type="site" description="Interaction with DNA" evidence="8">
    <location>
        <position position="137"/>
    </location>
</feature>
<dbReference type="SMART" id="SM00493">
    <property type="entry name" value="TOPRIM"/>
    <property type="match status" value="1"/>
</dbReference>
<dbReference type="Gene3D" id="1.10.460.10">
    <property type="entry name" value="Topoisomerase I, domain 2"/>
    <property type="match status" value="1"/>
</dbReference>
<dbReference type="PROSITE" id="PS52039">
    <property type="entry name" value="TOPO_IA_2"/>
    <property type="match status" value="1"/>
</dbReference>
<dbReference type="SMART" id="SM00436">
    <property type="entry name" value="TOP1Bc"/>
    <property type="match status" value="1"/>
</dbReference>
<dbReference type="RefSeq" id="WP_006460484.1">
    <property type="nucleotide sequence ID" value="NZ_CP007030.1"/>
</dbReference>
<dbReference type="InterPro" id="IPR013825">
    <property type="entry name" value="Topo_IA_cen_sub2"/>
</dbReference>
<protein>
    <recommendedName>
        <fullName evidence="8">DNA topoisomerase 1</fullName>
        <ecNumber evidence="8">5.6.2.1</ecNumber>
    </recommendedName>
    <alternativeName>
        <fullName evidence="8">DNA topoisomerase I</fullName>
    </alternativeName>
</protein>
<dbReference type="GO" id="GO:0003917">
    <property type="term" value="F:DNA topoisomerase type I (single strand cut, ATP-independent) activity"/>
    <property type="evidence" value="ECO:0007669"/>
    <property type="project" value="UniProtKB-UniRule"/>
</dbReference>
<feature type="site" description="Interaction with DNA" evidence="8">
    <location>
        <position position="145"/>
    </location>
</feature>
<dbReference type="HOGENOM" id="CLU_002929_4_3_6"/>
<evidence type="ECO:0000256" key="4">
    <source>
        <dbReference type="ARBA" id="ARBA00022842"/>
    </source>
</evidence>
<dbReference type="InParanoid" id="W0DWL7"/>
<dbReference type="GO" id="GO:0046872">
    <property type="term" value="F:metal ion binding"/>
    <property type="evidence" value="ECO:0007669"/>
    <property type="project" value="UniProtKB-KW"/>
</dbReference>
<sequence>MNLFIVESPGKIKSIQKYLGHGWQVMASVGHIRDLPVKEMGIEFNTWRLKYQLTDKGKGVYSKLKAAAANADRIYLATDLDREGEAIAWHLAVMLKIPESKIYRVKYPEITETAIKKALSNPGKINMNLVHAQEARRAIDRLVGYTVSPAVSRANNLKLSAGRVQSIIVRLIADRYQAFVDFKPRDYYGALIKLNGFEADWNTKPHLAAGDDYNFNRSLAVEAAGVTSVRVVATEHKDTTQKPPAPFITSSMQQAAVKKLNMNTEQAMKFAQELYEAALITYHRTDSVELSDDAIRMIRGYAQSQGLPLPATPNSFKGKSKNAQEAHEAIRPTDINVTSASSVSEGAAMLYALIHKQALVCQLAPAKLKKTTVKLVSDDGRFEYLAKGSILVSPGFMVISGSAEDAVLPSIDEGEIYDVIEGVVQDKKTKAPSLFDEASLLGELERLGIGRPATWAPTIKNIKQREYIKVDKKKLVPTETGMVLRRSLDGFGFMEYGFTAEIEDQMDAVSSGHDSYQNCVTQVFQSVVKDLSSHFGYAGEGEDFFLPPKERDYQASEKQVAVAKKMADVLGLELDIDLTSGKAVSAFLEANATAYKSSFKPSDKQLEYAQGLALTLGVTIGPDMLSSALKLSEWIDKNRQLAFAKRPPTEKQLAFAQKLADENGVSLPSDVSTSSGTCSDFINQYMGDKPKKIKRVVKKAK</sequence>
<keyword evidence="7 8" id="KW-0413">Isomerase</keyword>
<dbReference type="Gene3D" id="1.10.290.10">
    <property type="entry name" value="Topoisomerase I, domain 4"/>
    <property type="match status" value="1"/>
</dbReference>
<dbReference type="eggNOG" id="COG0550">
    <property type="taxonomic scope" value="Bacteria"/>
</dbReference>
<dbReference type="GO" id="GO:0003677">
    <property type="term" value="F:DNA binding"/>
    <property type="evidence" value="ECO:0007669"/>
    <property type="project" value="UniProtKB-KW"/>
</dbReference>
<dbReference type="OrthoDB" id="9803554at2"/>
<feature type="site" description="Interaction with DNA" evidence="8">
    <location>
        <position position="465"/>
    </location>
</feature>
<dbReference type="InterPro" id="IPR005733">
    <property type="entry name" value="TopoI_bac-type"/>
</dbReference>
<reference evidence="11 12" key="1">
    <citation type="submission" date="2013-12" db="EMBL/GenBank/DDBJ databases">
        <authorList>
            <consortium name="DOE Joint Genome Institute"/>
            <person name="Kappler U."/>
            <person name="Huntemann M."/>
            <person name="Han J."/>
            <person name="Chen A."/>
            <person name="Kyrpides N."/>
            <person name="Mavromatis K."/>
            <person name="Markowitz V."/>
            <person name="Palaniappan K."/>
            <person name="Ivanova N."/>
            <person name="Schaumberg A."/>
            <person name="Pati A."/>
            <person name="Liolios K."/>
            <person name="Nordberg H.P."/>
            <person name="Cantor M.N."/>
            <person name="Hua S.X."/>
            <person name="Woyke T."/>
        </authorList>
    </citation>
    <scope>NUCLEOTIDE SEQUENCE [LARGE SCALE GENOMIC DNA]</scope>
    <source>
        <strain evidence="12">AL2</strain>
    </source>
</reference>
<dbReference type="InterPro" id="IPR013497">
    <property type="entry name" value="Topo_IA_cen"/>
</dbReference>
<comment type="caution">
    <text evidence="8">Lacks conserved residue(s) required for the propagation of feature annotation.</text>
</comment>
<dbReference type="InterPro" id="IPR013824">
    <property type="entry name" value="Topo_IA_cen_sub1"/>
</dbReference>
<evidence type="ECO:0000259" key="9">
    <source>
        <dbReference type="PROSITE" id="PS50880"/>
    </source>
</evidence>
<evidence type="ECO:0000256" key="2">
    <source>
        <dbReference type="ARBA" id="ARBA00009446"/>
    </source>
</evidence>
<comment type="catalytic activity">
    <reaction evidence="1 8">
        <text>ATP-independent breakage of single-stranded DNA, followed by passage and rejoining.</text>
        <dbReference type="EC" id="5.6.2.1"/>
    </reaction>
</comment>
<dbReference type="HAMAP" id="MF_00952">
    <property type="entry name" value="Topoisom_1_prok"/>
    <property type="match status" value="1"/>
</dbReference>
<proteinExistence type="inferred from homology"/>
<dbReference type="CDD" id="cd03363">
    <property type="entry name" value="TOPRIM_TopoIA_TopoI"/>
    <property type="match status" value="1"/>
</dbReference>
<keyword evidence="6 8" id="KW-0238">DNA-binding</keyword>
<dbReference type="EMBL" id="CP007030">
    <property type="protein sequence ID" value="AHF01389.1"/>
    <property type="molecule type" value="Genomic_DNA"/>
</dbReference>
<dbReference type="STRING" id="717772.THIAE_06005"/>
<dbReference type="InterPro" id="IPR003602">
    <property type="entry name" value="Topo_IA_DNA-bd_dom"/>
</dbReference>
<dbReference type="InterPro" id="IPR034149">
    <property type="entry name" value="TOPRIM_TopoI"/>
</dbReference>
<comment type="subunit">
    <text evidence="8">Monomer.</text>
</comment>
<dbReference type="AlphaFoldDB" id="W0DWL7"/>
<evidence type="ECO:0000256" key="5">
    <source>
        <dbReference type="ARBA" id="ARBA00023029"/>
    </source>
</evidence>
<evidence type="ECO:0000256" key="7">
    <source>
        <dbReference type="ARBA" id="ARBA00023235"/>
    </source>
</evidence>
<evidence type="ECO:0000256" key="1">
    <source>
        <dbReference type="ARBA" id="ARBA00000213"/>
    </source>
</evidence>
<gene>
    <name evidence="8" type="primary">topA</name>
    <name evidence="11" type="ORF">THIAE_06005</name>
</gene>
<dbReference type="InterPro" id="IPR023406">
    <property type="entry name" value="Topo_IA_AS"/>
</dbReference>
<dbReference type="InterPro" id="IPR023405">
    <property type="entry name" value="Topo_IA_core_domain"/>
</dbReference>
<dbReference type="GO" id="GO:0006265">
    <property type="term" value="P:DNA topological change"/>
    <property type="evidence" value="ECO:0007669"/>
    <property type="project" value="UniProtKB-UniRule"/>
</dbReference>
<dbReference type="SMART" id="SM00437">
    <property type="entry name" value="TOP1Ac"/>
    <property type="match status" value="1"/>
</dbReference>
<evidence type="ECO:0000256" key="8">
    <source>
        <dbReference type="HAMAP-Rule" id="MF_00952"/>
    </source>
</evidence>
<dbReference type="PANTHER" id="PTHR42785">
    <property type="entry name" value="DNA TOPOISOMERASE, TYPE IA, CORE"/>
    <property type="match status" value="1"/>
</dbReference>
<dbReference type="EC" id="5.6.2.1" evidence="8"/>
<comment type="function">
    <text evidence="8">Releases the supercoiling and torsional tension of DNA, which is introduced during the DNA replication and transcription, by transiently cleaving and rejoining one strand of the DNA duplex. Introduces a single-strand break via transesterification at a target site in duplex DNA. The scissile phosphodiester is attacked by the catalytic tyrosine of the enzyme, resulting in the formation of a DNA-(5'-phosphotyrosyl)-enzyme intermediate and the expulsion of a 3'-OH DNA strand. The free DNA strand then undergoes passage around the unbroken strand, thus removing DNA supercoils. Finally, in the religation step, the DNA 3'-OH attacks the covalent intermediate to expel the active-site tyrosine and restore the DNA phosphodiester backbone.</text>
</comment>
<dbReference type="InterPro" id="IPR006171">
    <property type="entry name" value="TOPRIM_dom"/>
</dbReference>
<evidence type="ECO:0000313" key="11">
    <source>
        <dbReference type="EMBL" id="AHF01389.1"/>
    </source>
</evidence>
<comment type="similarity">
    <text evidence="2 8">Belongs to the type IA topoisomerase family.</text>
</comment>